<protein>
    <submittedName>
        <fullName evidence="1">Uncharacterized protein</fullName>
    </submittedName>
</protein>
<proteinExistence type="predicted"/>
<sequence length="230" mass="27525">MEVLMLSAAVCAMMLFYKRVRQETEMDSLREEMCNLSEHHLKEVSNMRTDMFDLTQLHLADLEAVRAEMKQLTSIYCDLDKRHLEEIDRIHVHYAQISPDLFDDCFALKNATLENLYDALEIVMNHPIQLPLDKNHLIQMYLTEVYRRGMWVDTLEWWKYDTVTCIACMKEDLNCVVCSPNRHLPPEEYSIIREMIVKDQWHEMIRKLKPLLKERRDQLKQLKQHALKML</sequence>
<organism evidence="1">
    <name type="scientific">viral metagenome</name>
    <dbReference type="NCBI Taxonomy" id="1070528"/>
    <lineage>
        <taxon>unclassified sequences</taxon>
        <taxon>metagenomes</taxon>
        <taxon>organismal metagenomes</taxon>
    </lineage>
</organism>
<reference evidence="1" key="1">
    <citation type="journal article" date="2020" name="Nature">
        <title>Giant virus diversity and host interactions through global metagenomics.</title>
        <authorList>
            <person name="Schulz F."/>
            <person name="Roux S."/>
            <person name="Paez-Espino D."/>
            <person name="Jungbluth S."/>
            <person name="Walsh D.A."/>
            <person name="Denef V.J."/>
            <person name="McMahon K.D."/>
            <person name="Konstantinidis K.T."/>
            <person name="Eloe-Fadrosh E.A."/>
            <person name="Kyrpides N.C."/>
            <person name="Woyke T."/>
        </authorList>
    </citation>
    <scope>NUCLEOTIDE SEQUENCE</scope>
    <source>
        <strain evidence="1">GVMAG-S-1035118-87</strain>
    </source>
</reference>
<dbReference type="EMBL" id="MN740626">
    <property type="protein sequence ID" value="QHS79163.1"/>
    <property type="molecule type" value="Genomic_DNA"/>
</dbReference>
<name>A0A6C0AI84_9ZZZZ</name>
<accession>A0A6C0AI84</accession>
<evidence type="ECO:0000313" key="1">
    <source>
        <dbReference type="EMBL" id="QHS79163.1"/>
    </source>
</evidence>
<dbReference type="AlphaFoldDB" id="A0A6C0AI84"/>